<dbReference type="PANTHER" id="PTHR11511:SF5">
    <property type="entry name" value="FAT-BODY PROTEIN 1-RELATED"/>
    <property type="match status" value="1"/>
</dbReference>
<dbReference type="OrthoDB" id="8119704at2759"/>
<dbReference type="InterPro" id="IPR008922">
    <property type="entry name" value="Di-copper_centre_dom_sf"/>
</dbReference>
<accession>A0A5B7HN03</accession>
<dbReference type="InterPro" id="IPR005203">
    <property type="entry name" value="Hemocyanin_C"/>
</dbReference>
<dbReference type="InterPro" id="IPR014756">
    <property type="entry name" value="Ig_E-set"/>
</dbReference>
<dbReference type="InterPro" id="IPR037020">
    <property type="entry name" value="Hemocyanin_C_sf"/>
</dbReference>
<comment type="similarity">
    <text evidence="1">Belongs to the tyrosinase family. Hemocyanin subfamily.</text>
</comment>
<dbReference type="GO" id="GO:0016491">
    <property type="term" value="F:oxidoreductase activity"/>
    <property type="evidence" value="ECO:0007669"/>
    <property type="project" value="InterPro"/>
</dbReference>
<evidence type="ECO:0000259" key="2">
    <source>
        <dbReference type="PROSITE" id="PS00498"/>
    </source>
</evidence>
<organism evidence="3 4">
    <name type="scientific">Portunus trituberculatus</name>
    <name type="common">Swimming crab</name>
    <name type="synonym">Neptunus trituberculatus</name>
    <dbReference type="NCBI Taxonomy" id="210409"/>
    <lineage>
        <taxon>Eukaryota</taxon>
        <taxon>Metazoa</taxon>
        <taxon>Ecdysozoa</taxon>
        <taxon>Arthropoda</taxon>
        <taxon>Crustacea</taxon>
        <taxon>Multicrustacea</taxon>
        <taxon>Malacostraca</taxon>
        <taxon>Eumalacostraca</taxon>
        <taxon>Eucarida</taxon>
        <taxon>Decapoda</taxon>
        <taxon>Pleocyemata</taxon>
        <taxon>Brachyura</taxon>
        <taxon>Eubrachyura</taxon>
        <taxon>Portunoidea</taxon>
        <taxon>Portunidae</taxon>
        <taxon>Portuninae</taxon>
        <taxon>Portunus</taxon>
    </lineage>
</organism>
<dbReference type="PROSITE" id="PS00210">
    <property type="entry name" value="HEMOCYANIN_2"/>
    <property type="match status" value="1"/>
</dbReference>
<evidence type="ECO:0000313" key="4">
    <source>
        <dbReference type="Proteomes" id="UP000324222"/>
    </source>
</evidence>
<dbReference type="AlphaFoldDB" id="A0A5B7HN03"/>
<dbReference type="InterPro" id="IPR013788">
    <property type="entry name" value="Hemocyanin/hexamerin"/>
</dbReference>
<dbReference type="Pfam" id="PF00372">
    <property type="entry name" value="Hemocyanin_M"/>
    <property type="match status" value="1"/>
</dbReference>
<dbReference type="EMBL" id="VSRR010032161">
    <property type="protein sequence ID" value="MPC71025.1"/>
    <property type="molecule type" value="Genomic_DNA"/>
</dbReference>
<evidence type="ECO:0000256" key="1">
    <source>
        <dbReference type="ARBA" id="ARBA00009470"/>
    </source>
</evidence>
<dbReference type="PROSITE" id="PS00498">
    <property type="entry name" value="TYROSINASE_2"/>
    <property type="match status" value="1"/>
</dbReference>
<dbReference type="Pfam" id="PF03723">
    <property type="entry name" value="Hemocyanin_C"/>
    <property type="match status" value="1"/>
</dbReference>
<dbReference type="PANTHER" id="PTHR11511">
    <property type="entry name" value="LARVAL STORAGE PROTEIN/PHENOLOXIDASE"/>
    <property type="match status" value="1"/>
</dbReference>
<protein>
    <submittedName>
        <fullName evidence="3">Hemocyanin C chain</fullName>
    </submittedName>
</protein>
<evidence type="ECO:0000313" key="3">
    <source>
        <dbReference type="EMBL" id="MPC71025.1"/>
    </source>
</evidence>
<dbReference type="Gene3D" id="2.60.40.1520">
    <property type="entry name" value="Hemocyanin, C-terminal domain"/>
    <property type="match status" value="1"/>
</dbReference>
<dbReference type="Proteomes" id="UP000324222">
    <property type="component" value="Unassembled WGS sequence"/>
</dbReference>
<dbReference type="Gene3D" id="1.10.1280.10">
    <property type="entry name" value="Di-copper center containing domain from catechol oxidase"/>
    <property type="match status" value="1"/>
</dbReference>
<dbReference type="InterPro" id="IPR002227">
    <property type="entry name" value="Tyrosinase_Cu-bd"/>
</dbReference>
<dbReference type="InterPro" id="IPR000896">
    <property type="entry name" value="Hemocyanin/hexamerin_mid_dom"/>
</dbReference>
<keyword evidence="4" id="KW-1185">Reference proteome</keyword>
<proteinExistence type="inferred from homology"/>
<gene>
    <name evidence="3" type="primary">HCYC_1</name>
    <name evidence="3" type="ORF">E2C01_065292</name>
</gene>
<comment type="caution">
    <text evidence="3">The sequence shown here is derived from an EMBL/GenBank/DDBJ whole genome shotgun (WGS) entry which is preliminary data.</text>
</comment>
<dbReference type="SUPFAM" id="SSF81296">
    <property type="entry name" value="E set domains"/>
    <property type="match status" value="1"/>
</dbReference>
<dbReference type="SUPFAM" id="SSF48056">
    <property type="entry name" value="Di-copper centre-containing domain"/>
    <property type="match status" value="1"/>
</dbReference>
<sequence length="305" mass="35010">MLGRQGDPHGKFDLPPGVMEHFETATRDPAFFRLHKYMDNIFREHKDSLTPYTKEELEFSGVSVNSITIKSKLTTFFENYTYSLVNAVNDSPYAGDVPINTVIPRLAHNEFQTEYKIDNNNEREVTATMRVFMWPKYDNNKVEFSFNEGRWHAIEIDKFWVKLSPGQNSFTRSSKDSAITVPDVPSFQMLINKTKEAMISGSELRLDEYHSSLGIPNRFLLPKGTTEGMDFQFVVFVSDGSKDMAVEGLLENTSFNHYGCHDGKYPDKMPHGYPLDRRVDDERIITGVSNFKTMVVKVFHTDASR</sequence>
<feature type="domain" description="Tyrosinase copper-binding" evidence="2">
    <location>
        <begin position="28"/>
        <end position="39"/>
    </location>
</feature>
<reference evidence="3 4" key="1">
    <citation type="submission" date="2019-05" db="EMBL/GenBank/DDBJ databases">
        <title>Another draft genome of Portunus trituberculatus and its Hox gene families provides insights of decapod evolution.</title>
        <authorList>
            <person name="Jeong J.-H."/>
            <person name="Song I."/>
            <person name="Kim S."/>
            <person name="Choi T."/>
            <person name="Kim D."/>
            <person name="Ryu S."/>
            <person name="Kim W."/>
        </authorList>
    </citation>
    <scope>NUCLEOTIDE SEQUENCE [LARGE SCALE GENOMIC DNA]</scope>
    <source>
        <tissue evidence="3">Muscle</tissue>
    </source>
</reference>
<name>A0A5B7HN03_PORTR</name>